<dbReference type="InterPro" id="IPR033480">
    <property type="entry name" value="sCache_2"/>
</dbReference>
<keyword evidence="9" id="KW-0175">Coiled coil</keyword>
<keyword evidence="5 10" id="KW-1133">Transmembrane helix</keyword>
<dbReference type="PROSITE" id="PS50111">
    <property type="entry name" value="CHEMOTAXIS_TRANSDUC_2"/>
    <property type="match status" value="1"/>
</dbReference>
<dbReference type="FunFam" id="1.10.287.950:FF:000001">
    <property type="entry name" value="Methyl-accepting chemotaxis sensory transducer"/>
    <property type="match status" value="1"/>
</dbReference>
<dbReference type="Pfam" id="PF00015">
    <property type="entry name" value="MCPsignal"/>
    <property type="match status" value="1"/>
</dbReference>
<reference evidence="13" key="1">
    <citation type="submission" date="2016-01" db="EMBL/GenBank/DDBJ databases">
        <authorList>
            <person name="Peeters C."/>
        </authorList>
    </citation>
    <scope>NUCLEOTIDE SEQUENCE</scope>
    <source>
        <strain evidence="13">LMG 29322</strain>
    </source>
</reference>
<feature type="transmembrane region" description="Helical" evidence="10">
    <location>
        <begin position="25"/>
        <end position="45"/>
    </location>
</feature>
<gene>
    <name evidence="13" type="ORF">AWB79_04886</name>
</gene>
<comment type="similarity">
    <text evidence="7">Belongs to the methyl-accepting chemotaxis (MCP) protein family.</text>
</comment>
<name>A0A158C7Z5_9BURK</name>
<evidence type="ECO:0000256" key="9">
    <source>
        <dbReference type="SAM" id="Coils"/>
    </source>
</evidence>
<feature type="domain" description="HAMP" evidence="12">
    <location>
        <begin position="229"/>
        <end position="280"/>
    </location>
</feature>
<keyword evidence="3" id="KW-0488">Methylation</keyword>
<dbReference type="GO" id="GO:0007165">
    <property type="term" value="P:signal transduction"/>
    <property type="evidence" value="ECO:0007669"/>
    <property type="project" value="UniProtKB-KW"/>
</dbReference>
<evidence type="ECO:0000256" key="10">
    <source>
        <dbReference type="SAM" id="Phobius"/>
    </source>
</evidence>
<evidence type="ECO:0000256" key="1">
    <source>
        <dbReference type="ARBA" id="ARBA00004651"/>
    </source>
</evidence>
<evidence type="ECO:0000259" key="11">
    <source>
        <dbReference type="PROSITE" id="PS50111"/>
    </source>
</evidence>
<evidence type="ECO:0000313" key="14">
    <source>
        <dbReference type="Proteomes" id="UP000054851"/>
    </source>
</evidence>
<dbReference type="InterPro" id="IPR003660">
    <property type="entry name" value="HAMP_dom"/>
</dbReference>
<dbReference type="Pfam" id="PF17200">
    <property type="entry name" value="sCache_2"/>
    <property type="match status" value="1"/>
</dbReference>
<dbReference type="Proteomes" id="UP000054851">
    <property type="component" value="Unassembled WGS sequence"/>
</dbReference>
<evidence type="ECO:0000256" key="2">
    <source>
        <dbReference type="ARBA" id="ARBA00022475"/>
    </source>
</evidence>
<evidence type="ECO:0000256" key="5">
    <source>
        <dbReference type="ARBA" id="ARBA00022989"/>
    </source>
</evidence>
<keyword evidence="6 10" id="KW-0472">Membrane</keyword>
<keyword evidence="8" id="KW-0807">Transducer</keyword>
<dbReference type="SMART" id="SM01049">
    <property type="entry name" value="Cache_2"/>
    <property type="match status" value="1"/>
</dbReference>
<feature type="domain" description="Methyl-accepting transducer" evidence="11">
    <location>
        <begin position="285"/>
        <end position="514"/>
    </location>
</feature>
<dbReference type="Gene3D" id="3.30.450.20">
    <property type="entry name" value="PAS domain"/>
    <property type="match status" value="1"/>
</dbReference>
<accession>A0A158C7Z5</accession>
<dbReference type="InterPro" id="IPR051310">
    <property type="entry name" value="MCP_chemotaxis"/>
</dbReference>
<evidence type="ECO:0000256" key="6">
    <source>
        <dbReference type="ARBA" id="ARBA00023136"/>
    </source>
</evidence>
<evidence type="ECO:0000256" key="8">
    <source>
        <dbReference type="PROSITE-ProRule" id="PRU00284"/>
    </source>
</evidence>
<dbReference type="CDD" id="cd11386">
    <property type="entry name" value="MCP_signal"/>
    <property type="match status" value="1"/>
</dbReference>
<dbReference type="GO" id="GO:0005886">
    <property type="term" value="C:plasma membrane"/>
    <property type="evidence" value="ECO:0007669"/>
    <property type="project" value="UniProtKB-SubCell"/>
</dbReference>
<dbReference type="SMART" id="SM00283">
    <property type="entry name" value="MA"/>
    <property type="match status" value="1"/>
</dbReference>
<evidence type="ECO:0000313" key="13">
    <source>
        <dbReference type="EMBL" id="SAK78391.1"/>
    </source>
</evidence>
<comment type="caution">
    <text evidence="13">The sequence shown here is derived from an EMBL/GenBank/DDBJ whole genome shotgun (WGS) entry which is preliminary data.</text>
</comment>
<dbReference type="STRING" id="1777140.AWB79_04886"/>
<sequence>MRRRYEQRNEATGAHMNRMTLNRKLGSLIAVLWIGLIAIGIIGAWQNRTSMIDDRKEQLKTLVNEAHAITAHYAALAADKTLTEEEAKKRALDVIGAIRYGTDGYLSINDSRPTMVMHPIKPAMNGKDLSSYTDPAGNRLFVDIVKAGDQTGGGFISYLWPKPGSDKPVGKLSYSQRFAPWDWYLVTGMYMDDVQSAFYASALRWLAITTLLGGIATAAMLIVLRSIKRNLGGELELAVGAAHRIARGDLTGAVDVHPDDTTSLLHALSTMQRGLVETVSRVRNGTENINVGASEIAAGNTDLSQRTEEQAAALVQTASSMDQMTANVKNNAESAAQAARLAEQAADVATRGSGVVDDVIDTMTRITASSQQIGDIIGVIDGIAFQTNILALNAAVEAARAGEQGRGFAVVAAEVRSLAQRSATAAKEIKALIETSTHTVEQGASLVSNAGATMTEIVQSVRRVNEILDEISHASREQSAGIEQVNRAVVEMDQVTQQNAALVEEAAAAAHSLKDQVDGLREAIGSFRLPA</sequence>
<keyword evidence="2" id="KW-1003">Cell membrane</keyword>
<keyword evidence="4 10" id="KW-0812">Transmembrane</keyword>
<feature type="coiled-coil region" evidence="9">
    <location>
        <begin position="485"/>
        <end position="523"/>
    </location>
</feature>
<evidence type="ECO:0000256" key="4">
    <source>
        <dbReference type="ARBA" id="ARBA00022692"/>
    </source>
</evidence>
<dbReference type="SUPFAM" id="SSF58104">
    <property type="entry name" value="Methyl-accepting chemotaxis protein (MCP) signaling domain"/>
    <property type="match status" value="1"/>
</dbReference>
<keyword evidence="14" id="KW-1185">Reference proteome</keyword>
<dbReference type="PROSITE" id="PS50885">
    <property type="entry name" value="HAMP"/>
    <property type="match status" value="1"/>
</dbReference>
<evidence type="ECO:0000256" key="3">
    <source>
        <dbReference type="ARBA" id="ARBA00022481"/>
    </source>
</evidence>
<dbReference type="AlphaFoldDB" id="A0A158C7Z5"/>
<proteinExistence type="inferred from homology"/>
<dbReference type="Gene3D" id="1.10.287.950">
    <property type="entry name" value="Methyl-accepting chemotaxis protein"/>
    <property type="match status" value="1"/>
</dbReference>
<dbReference type="GO" id="GO:0004888">
    <property type="term" value="F:transmembrane signaling receptor activity"/>
    <property type="evidence" value="ECO:0007669"/>
    <property type="project" value="TreeGrafter"/>
</dbReference>
<dbReference type="GO" id="GO:0006935">
    <property type="term" value="P:chemotaxis"/>
    <property type="evidence" value="ECO:0007669"/>
    <property type="project" value="TreeGrafter"/>
</dbReference>
<dbReference type="InterPro" id="IPR004089">
    <property type="entry name" value="MCPsignal_dom"/>
</dbReference>
<evidence type="ECO:0000256" key="7">
    <source>
        <dbReference type="ARBA" id="ARBA00029447"/>
    </source>
</evidence>
<organism evidence="13 14">
    <name type="scientific">Caballeronia hypogeia</name>
    <dbReference type="NCBI Taxonomy" id="1777140"/>
    <lineage>
        <taxon>Bacteria</taxon>
        <taxon>Pseudomonadati</taxon>
        <taxon>Pseudomonadota</taxon>
        <taxon>Betaproteobacteria</taxon>
        <taxon>Burkholderiales</taxon>
        <taxon>Burkholderiaceae</taxon>
        <taxon>Caballeronia</taxon>
    </lineage>
</organism>
<dbReference type="PANTHER" id="PTHR43531:SF14">
    <property type="entry name" value="METHYL-ACCEPTING CHEMOTAXIS PROTEIN I-RELATED"/>
    <property type="match status" value="1"/>
</dbReference>
<comment type="subcellular location">
    <subcellularLocation>
        <location evidence="1">Cell membrane</location>
        <topology evidence="1">Multi-pass membrane protein</topology>
    </subcellularLocation>
</comment>
<protein>
    <submittedName>
        <fullName evidence="13">Methyl-accepting chemotaxis sensory transducer</fullName>
    </submittedName>
</protein>
<dbReference type="PANTHER" id="PTHR43531">
    <property type="entry name" value="PROTEIN ICFG"/>
    <property type="match status" value="1"/>
</dbReference>
<dbReference type="EMBL" id="FCOA02000019">
    <property type="protein sequence ID" value="SAK78391.1"/>
    <property type="molecule type" value="Genomic_DNA"/>
</dbReference>
<evidence type="ECO:0000259" key="12">
    <source>
        <dbReference type="PROSITE" id="PS50885"/>
    </source>
</evidence>